<dbReference type="PROSITE" id="PS51257">
    <property type="entry name" value="PROKAR_LIPOPROTEIN"/>
    <property type="match status" value="1"/>
</dbReference>
<evidence type="ECO:0000313" key="1">
    <source>
        <dbReference type="EMBL" id="MFD1237128.1"/>
    </source>
</evidence>
<protein>
    <submittedName>
        <fullName evidence="1">Uncharacterized protein</fullName>
    </submittedName>
</protein>
<name>A0ABW3VRR3_9PSEU</name>
<accession>A0ABW3VRR3</accession>
<dbReference type="RefSeq" id="WP_346092357.1">
    <property type="nucleotide sequence ID" value="NZ_BAABKS010000053.1"/>
</dbReference>
<organism evidence="1 2">
    <name type="scientific">Pseudonocardia benzenivorans</name>
    <dbReference type="NCBI Taxonomy" id="228005"/>
    <lineage>
        <taxon>Bacteria</taxon>
        <taxon>Bacillati</taxon>
        <taxon>Actinomycetota</taxon>
        <taxon>Actinomycetes</taxon>
        <taxon>Pseudonocardiales</taxon>
        <taxon>Pseudonocardiaceae</taxon>
        <taxon>Pseudonocardia</taxon>
    </lineage>
</organism>
<sequence>MRSLLALAAVGAVLLAGCDRGGSGASDQVSAADRATLSSVEARVGAVESQVASDGGG</sequence>
<proteinExistence type="predicted"/>
<reference evidence="2" key="1">
    <citation type="journal article" date="2019" name="Int. J. Syst. Evol. Microbiol.">
        <title>The Global Catalogue of Microorganisms (GCM) 10K type strain sequencing project: providing services to taxonomists for standard genome sequencing and annotation.</title>
        <authorList>
            <consortium name="The Broad Institute Genomics Platform"/>
            <consortium name="The Broad Institute Genome Sequencing Center for Infectious Disease"/>
            <person name="Wu L."/>
            <person name="Ma J."/>
        </authorList>
    </citation>
    <scope>NUCLEOTIDE SEQUENCE [LARGE SCALE GENOMIC DNA]</scope>
    <source>
        <strain evidence="2">CCUG 49018</strain>
    </source>
</reference>
<gene>
    <name evidence="1" type="ORF">ACFQ34_27900</name>
</gene>
<keyword evidence="2" id="KW-1185">Reference proteome</keyword>
<dbReference type="Proteomes" id="UP001597182">
    <property type="component" value="Unassembled WGS sequence"/>
</dbReference>
<evidence type="ECO:0000313" key="2">
    <source>
        <dbReference type="Proteomes" id="UP001597182"/>
    </source>
</evidence>
<dbReference type="EMBL" id="JBHTMB010000269">
    <property type="protein sequence ID" value="MFD1237128.1"/>
    <property type="molecule type" value="Genomic_DNA"/>
</dbReference>
<comment type="caution">
    <text evidence="1">The sequence shown here is derived from an EMBL/GenBank/DDBJ whole genome shotgun (WGS) entry which is preliminary data.</text>
</comment>